<evidence type="ECO:0000256" key="8">
    <source>
        <dbReference type="ARBA" id="ARBA00022559"/>
    </source>
</evidence>
<comment type="catalytic activity">
    <reaction evidence="22">
        <text>NADH + O2 + H(+) = H2O2 + NAD(+)</text>
        <dbReference type="Rhea" id="RHEA:11264"/>
        <dbReference type="ChEBI" id="CHEBI:15378"/>
        <dbReference type="ChEBI" id="CHEBI:15379"/>
        <dbReference type="ChEBI" id="CHEBI:16240"/>
        <dbReference type="ChEBI" id="CHEBI:57540"/>
        <dbReference type="ChEBI" id="CHEBI:57945"/>
        <dbReference type="EC" id="1.6.3.1"/>
    </reaction>
</comment>
<dbReference type="InterPro" id="IPR018247">
    <property type="entry name" value="EF_Hand_1_Ca_BS"/>
</dbReference>
<dbReference type="InterPro" id="IPR002048">
    <property type="entry name" value="EF_hand_dom"/>
</dbReference>
<dbReference type="InterPro" id="IPR010255">
    <property type="entry name" value="Haem_peroxidase_sf"/>
</dbReference>
<dbReference type="InterPro" id="IPR039261">
    <property type="entry name" value="FNR_nucleotide-bd"/>
</dbReference>
<comment type="function">
    <text evidence="1">Generates hydrogen peroxide which is required for the activity of thyroid peroxidase/TPO and lactoperoxidase/LPO. Plays a role in thyroid hormones synthesis and lactoperoxidase-mediated antimicrobial defense at the surface of mucosa. May have its own peroxidase activity through its N-terminal peroxidase-like domain.</text>
</comment>
<accession>A0A2R9C626</accession>
<dbReference type="FunFam" id="1.10.238.10:FF:000095">
    <property type="entry name" value="dual oxidase 2"/>
    <property type="match status" value="1"/>
</dbReference>
<gene>
    <name evidence="29" type="primary">DUOX1</name>
</gene>
<sequence length="1554" mass="177409">MGFCLALAWTLLVRAWTPLGAQNPISWEVQRFDGWYNNLMEHRWGSKGSRLQRLVPASYADGVYQPLGEPHLPNPRDLSNTISRGPAGLASLRNRTVLGVFFGYHVLSDLVSVETPGCPAEFLNIRIPPGDPMFDPDQRGDVVLPFQRSRWDPETGRSPSNPRDPANQVTGWLDGSAIYGSSHSWSDALRSFSRGQLASGPDPAFPRDSQNPLLMWAAPDPATGQNGPRGLYAFGAERGNREPFLQALGLLWFRYHNLWAQRLARQHPDWEDEELFQHARKRVIATYQNIAVYEWLPSFLQKTPPEYTGYRPFLDPSISSEFVAASEQFLSTMVPPGVYMRNASCHFQGVINRNSSVSRALRVCNSYWSREHPSLQSAEDVEALLLGMASQIAEREDHVLVEDVRDFWPGPLKFSRTDHLASCLQRGRDLGLPSYTKARAALGLSPITRWQDINPALSRSNDTVLEATAALYNQDLSWLELLPGGLLESHRDPGPLFSTIVLEQFVRLRDGDRYWFENTRNGLFSKKEIEEIRNTTLQDVLVAVINIDPSALQPNVFVWHKGDPCPQPRQLSTEGLPACAPSVVRDYFEGSGFGFGVTIGTLCCFPLVSLLSAWIVARLRMRNFKRLQGQDRQSIVSEKLVGGMEALEWQGHKEPCRPVLVYLQPRQIRVVDGRLTVLRTIQLQPPQKVNLVLSSNRGRRTLLLKIPKEYDLVLLFNLEEERQALVENLRGALKESGLSIQEWELREQELMRAAVTREQRSHLLETFFRHLFSQVLDINQADAGTLPLDSSQKVQEALTCELSRAEFAESLGLKPQDMFVESMFSLADKDGNGYLSFREFLDILVVFMKGSPEEKSRLMFRMYDFDGNGLISKDEFIRMLRSFIEISNNCLSKAQLAEVVESMFRESGFQDKEELTWEDFHFMLRDHNSELRFTQLCVKGVEVPEVIKDLCRRASYISQDMICPPPRVSARCSRSDIETELTPQRLQCPMDTDPPQEIRRRFGKKVTSFQPLLFTEAHREKFQRSRLHQTVQQFKRFIENYRRHIGCVAVFYAIAGGLFLERAYYYAFAAHHTGITDTTRVGIILSRGTAASISFMFSYILLTMCRNLITFLRETFLNRYVPFDAAVDFHRLIASTAIVLTVLHSVGHVVNVYLFSISPLSVLSCLFPGLFHDDGSEFPQKYYWWFFQTVPGLTGVVLLLILAIMYVFASHHFRRRSFRGFWLTHHLYILLYVLLIIHGSFALIQLPRFHIFFLVPAIIYGGDKLVSLSRKKVEISVVKAELLPSGVTHLRFQRPQGFEYKSGQWVRIACLALGTTEYHPFTLTSAPHEDTLSLHIRAAGPWTTRLREIYSAPTGDRCARYPKLYLDGPFGEGHQEWHKFEVSVLVGGGIGVTPFASILKDLVFKSSVSCQVFCKKIYFIWVTRTQRQFEWLADIIREVEENDHQDLVSVHIYITQLAEKFDLRTTMLYICERHFQKVLNRSLFTGLRSITHFGRPPFEPFFNSLQEVHPQVSPTHNQVLFLFIIWGLSKAPKPSPSRKKSTADENPSPGRLVG</sequence>
<feature type="domain" description="FAD-binding FR-type" evidence="28">
    <location>
        <begin position="1270"/>
        <end position="1376"/>
    </location>
</feature>
<keyword evidence="11" id="KW-0479">Metal-binding</keyword>
<evidence type="ECO:0000256" key="24">
    <source>
        <dbReference type="SAM" id="MobiDB-lite"/>
    </source>
</evidence>
<feature type="transmembrane region" description="Helical" evidence="25">
    <location>
        <begin position="1221"/>
        <end position="1243"/>
    </location>
</feature>
<keyword evidence="17 25" id="KW-1133">Transmembrane helix</keyword>
<comment type="pathway">
    <text evidence="3">Hormone biosynthesis; thyroid hormone biosynthesis.</text>
</comment>
<dbReference type="GO" id="GO:0016174">
    <property type="term" value="F:NAD(P)H oxidase H2O2-forming activity"/>
    <property type="evidence" value="ECO:0007669"/>
    <property type="project" value="UniProtKB-EC"/>
</dbReference>
<evidence type="ECO:0000256" key="22">
    <source>
        <dbReference type="ARBA" id="ARBA00047455"/>
    </source>
</evidence>
<proteinExistence type="inferred from homology"/>
<keyword evidence="14" id="KW-0274">FAD</keyword>
<dbReference type="Pfam" id="PF13499">
    <property type="entry name" value="EF-hand_7"/>
    <property type="match status" value="1"/>
</dbReference>
<keyword evidence="16" id="KW-0521">NADP</keyword>
<evidence type="ECO:0000256" key="16">
    <source>
        <dbReference type="ARBA" id="ARBA00022857"/>
    </source>
</evidence>
<dbReference type="Ensembl" id="ENSPPAT00000059240.1">
    <property type="protein sequence ID" value="ENSPPAP00000036348.1"/>
    <property type="gene ID" value="ENSPPAG00000040927.1"/>
</dbReference>
<dbReference type="SUPFAM" id="SSF47473">
    <property type="entry name" value="EF-hand"/>
    <property type="match status" value="1"/>
</dbReference>
<dbReference type="Gene3D" id="1.10.238.10">
    <property type="entry name" value="EF-hand"/>
    <property type="match status" value="1"/>
</dbReference>
<dbReference type="SFLD" id="SFLDG01169">
    <property type="entry name" value="NADPH_oxidase_subgroup_(NOX)"/>
    <property type="match status" value="1"/>
</dbReference>
<dbReference type="PROSITE" id="PS51384">
    <property type="entry name" value="FAD_FR"/>
    <property type="match status" value="1"/>
</dbReference>
<dbReference type="GO" id="GO:0006590">
    <property type="term" value="P:thyroid hormone generation"/>
    <property type="evidence" value="ECO:0007669"/>
    <property type="project" value="UniProtKB-UniPathway"/>
</dbReference>
<dbReference type="InterPro" id="IPR017927">
    <property type="entry name" value="FAD-bd_FR_type"/>
</dbReference>
<dbReference type="CDD" id="cd06186">
    <property type="entry name" value="NOX_Duox_like_FAD_NADP"/>
    <property type="match status" value="1"/>
</dbReference>
<evidence type="ECO:0000259" key="28">
    <source>
        <dbReference type="PROSITE" id="PS51384"/>
    </source>
</evidence>
<keyword evidence="20" id="KW-0325">Glycoprotein</keyword>
<dbReference type="Pfam" id="PF08022">
    <property type="entry name" value="FAD_binding_8"/>
    <property type="match status" value="1"/>
</dbReference>
<keyword evidence="9" id="KW-0285">Flavoprotein</keyword>
<dbReference type="FunFam" id="1.10.640.10:FF:000004">
    <property type="entry name" value="Dual oxidase 2"/>
    <property type="match status" value="1"/>
</dbReference>
<dbReference type="Pfam" id="PF08030">
    <property type="entry name" value="NAD_binding_6"/>
    <property type="match status" value="1"/>
</dbReference>
<dbReference type="SUPFAM" id="SSF48113">
    <property type="entry name" value="Heme-dependent peroxidases"/>
    <property type="match status" value="1"/>
</dbReference>
<reference evidence="29" key="2">
    <citation type="submission" date="2025-08" db="UniProtKB">
        <authorList>
            <consortium name="Ensembl"/>
        </authorList>
    </citation>
    <scope>IDENTIFICATION</scope>
</reference>
<dbReference type="EC" id="1.6.3.1" evidence="5"/>
<dbReference type="PANTHER" id="PTHR11972:SF75">
    <property type="entry name" value="DUAL OXIDASE 1"/>
    <property type="match status" value="1"/>
</dbReference>
<keyword evidence="21" id="KW-0376">Hydrogen peroxide</keyword>
<dbReference type="Proteomes" id="UP000240080">
    <property type="component" value="Chromosome 15"/>
</dbReference>
<evidence type="ECO:0000256" key="3">
    <source>
        <dbReference type="ARBA" id="ARBA00005197"/>
    </source>
</evidence>
<evidence type="ECO:0000256" key="13">
    <source>
        <dbReference type="ARBA" id="ARBA00022737"/>
    </source>
</evidence>
<feature type="transmembrane region" description="Helical" evidence="25">
    <location>
        <begin position="1088"/>
        <end position="1109"/>
    </location>
</feature>
<dbReference type="InterPro" id="IPR013130">
    <property type="entry name" value="Fe3_Rdtase_TM_dom"/>
</dbReference>
<evidence type="ECO:0000256" key="6">
    <source>
        <dbReference type="ARBA" id="ARBA00022475"/>
    </source>
</evidence>
<evidence type="ECO:0000256" key="10">
    <source>
        <dbReference type="ARBA" id="ARBA00022692"/>
    </source>
</evidence>
<keyword evidence="18" id="KW-0560">Oxidoreductase</keyword>
<dbReference type="GeneTree" id="ENSGT00940000161792"/>
<reference evidence="29" key="3">
    <citation type="submission" date="2025-09" db="UniProtKB">
        <authorList>
            <consortium name="Ensembl"/>
        </authorList>
    </citation>
    <scope>IDENTIFICATION</scope>
</reference>
<dbReference type="GO" id="GO:0019221">
    <property type="term" value="P:cytokine-mediated signaling pathway"/>
    <property type="evidence" value="ECO:0007669"/>
    <property type="project" value="Ensembl"/>
</dbReference>
<evidence type="ECO:0000256" key="25">
    <source>
        <dbReference type="SAM" id="Phobius"/>
    </source>
</evidence>
<evidence type="ECO:0000256" key="17">
    <source>
        <dbReference type="ARBA" id="ARBA00022989"/>
    </source>
</evidence>
<keyword evidence="15" id="KW-0106">Calcium</keyword>
<comment type="subcellular location">
    <subcellularLocation>
        <location evidence="2">Apical cell membrane</location>
        <topology evidence="2">Multi-pass membrane protein</topology>
    </subcellularLocation>
</comment>
<evidence type="ECO:0000256" key="4">
    <source>
        <dbReference type="ARBA" id="ARBA00005644"/>
    </source>
</evidence>
<dbReference type="SUPFAM" id="SSF52343">
    <property type="entry name" value="Ferredoxin reductase-like, C-terminal NADP-linked domain"/>
    <property type="match status" value="1"/>
</dbReference>
<dbReference type="GO" id="GO:0006952">
    <property type="term" value="P:defense response"/>
    <property type="evidence" value="ECO:0007669"/>
    <property type="project" value="TreeGrafter"/>
</dbReference>
<dbReference type="GO" id="GO:0051591">
    <property type="term" value="P:response to cAMP"/>
    <property type="evidence" value="ECO:0007669"/>
    <property type="project" value="Ensembl"/>
</dbReference>
<evidence type="ECO:0000256" key="2">
    <source>
        <dbReference type="ARBA" id="ARBA00004424"/>
    </source>
</evidence>
<feature type="domain" description="EF-hand" evidence="27">
    <location>
        <begin position="851"/>
        <end position="886"/>
    </location>
</feature>
<dbReference type="PROSITE" id="PS50292">
    <property type="entry name" value="PEROXIDASE_3"/>
    <property type="match status" value="1"/>
</dbReference>
<keyword evidence="30" id="KW-1185">Reference proteome</keyword>
<keyword evidence="12 26" id="KW-0732">Signal</keyword>
<feature type="region of interest" description="Disordered" evidence="24">
    <location>
        <begin position="150"/>
        <end position="172"/>
    </location>
</feature>
<dbReference type="FunFam" id="2.40.30.10:FF:000043">
    <property type="entry name" value="dual oxidase 1"/>
    <property type="match status" value="1"/>
</dbReference>
<dbReference type="PROSITE" id="PS00018">
    <property type="entry name" value="EF_HAND_1"/>
    <property type="match status" value="2"/>
</dbReference>
<dbReference type="InterPro" id="IPR011992">
    <property type="entry name" value="EF-hand-dom_pair"/>
</dbReference>
<reference evidence="29 30" key="1">
    <citation type="journal article" date="2012" name="Nature">
        <title>The bonobo genome compared with the chimpanzee and human genomes.</title>
        <authorList>
            <person name="Prufer K."/>
            <person name="Munch K."/>
            <person name="Hellmann I."/>
            <person name="Akagi K."/>
            <person name="Miller J.R."/>
            <person name="Walenz B."/>
            <person name="Koren S."/>
            <person name="Sutton G."/>
            <person name="Kodira C."/>
            <person name="Winer R."/>
            <person name="Knight J.R."/>
            <person name="Mullikin J.C."/>
            <person name="Meader S.J."/>
            <person name="Ponting C.P."/>
            <person name="Lunter G."/>
            <person name="Higashino S."/>
            <person name="Hobolth A."/>
            <person name="Dutheil J."/>
            <person name="Karakoc E."/>
            <person name="Alkan C."/>
            <person name="Sajjadian S."/>
            <person name="Catacchio C.R."/>
            <person name="Ventura M."/>
            <person name="Marques-Bonet T."/>
            <person name="Eichler E.E."/>
            <person name="Andre C."/>
            <person name="Atencia R."/>
            <person name="Mugisha L."/>
            <person name="Junhold J."/>
            <person name="Patterson N."/>
            <person name="Siebauer M."/>
            <person name="Good J.M."/>
            <person name="Fischer A."/>
            <person name="Ptak S.E."/>
            <person name="Lachmann M."/>
            <person name="Symer D.E."/>
            <person name="Mailund T."/>
            <person name="Schierup M.H."/>
            <person name="Andres A.M."/>
            <person name="Kelso J."/>
            <person name="Paabo S."/>
        </authorList>
    </citation>
    <scope>NUCLEOTIDE SEQUENCE [LARGE SCALE GENOMIC DNA]</scope>
</reference>
<evidence type="ECO:0000256" key="7">
    <source>
        <dbReference type="ARBA" id="ARBA00022534"/>
    </source>
</evidence>
<dbReference type="Pfam" id="PF00036">
    <property type="entry name" value="EF-hand_1"/>
    <property type="match status" value="1"/>
</dbReference>
<dbReference type="InterPro" id="IPR050369">
    <property type="entry name" value="RBOH/FRE"/>
</dbReference>
<dbReference type="InterPro" id="IPR034821">
    <property type="entry name" value="DUOX_peroxidase"/>
</dbReference>
<evidence type="ECO:0000256" key="14">
    <source>
        <dbReference type="ARBA" id="ARBA00022827"/>
    </source>
</evidence>
<dbReference type="GO" id="GO:2000147">
    <property type="term" value="P:positive regulation of cell motility"/>
    <property type="evidence" value="ECO:0007669"/>
    <property type="project" value="Ensembl"/>
</dbReference>
<dbReference type="Gene3D" id="2.40.30.10">
    <property type="entry name" value="Translation factors"/>
    <property type="match status" value="1"/>
</dbReference>
<evidence type="ECO:0000256" key="5">
    <source>
        <dbReference type="ARBA" id="ARBA00012698"/>
    </source>
</evidence>
<dbReference type="GO" id="GO:0005509">
    <property type="term" value="F:calcium ion binding"/>
    <property type="evidence" value="ECO:0007669"/>
    <property type="project" value="InterPro"/>
</dbReference>
<keyword evidence="10 25" id="KW-0812">Transmembrane</keyword>
<dbReference type="GO" id="GO:0004601">
    <property type="term" value="F:peroxidase activity"/>
    <property type="evidence" value="ECO:0007669"/>
    <property type="project" value="UniProtKB-KW"/>
</dbReference>
<dbReference type="GO" id="GO:0016175">
    <property type="term" value="F:superoxide-generating NAD(P)H oxidase activity"/>
    <property type="evidence" value="ECO:0007669"/>
    <property type="project" value="TreeGrafter"/>
</dbReference>
<protein>
    <recommendedName>
        <fullName evidence="5">NAD(P)H oxidase (H2O2-forming)</fullName>
        <ecNumber evidence="5">1.6.3.1</ecNumber>
    </recommendedName>
</protein>
<comment type="catalytic activity">
    <reaction evidence="23">
        <text>NADPH + O2 + H(+) = H2O2 + NADP(+)</text>
        <dbReference type="Rhea" id="RHEA:11260"/>
        <dbReference type="ChEBI" id="CHEBI:15378"/>
        <dbReference type="ChEBI" id="CHEBI:15379"/>
        <dbReference type="ChEBI" id="CHEBI:16240"/>
        <dbReference type="ChEBI" id="CHEBI:57783"/>
        <dbReference type="ChEBI" id="CHEBI:58349"/>
        <dbReference type="EC" id="1.6.3.1"/>
    </reaction>
</comment>
<evidence type="ECO:0000313" key="29">
    <source>
        <dbReference type="Ensembl" id="ENSPPAP00000036348.1"/>
    </source>
</evidence>
<evidence type="ECO:0000256" key="20">
    <source>
        <dbReference type="ARBA" id="ARBA00023180"/>
    </source>
</evidence>
<dbReference type="GO" id="GO:0005783">
    <property type="term" value="C:endoplasmic reticulum"/>
    <property type="evidence" value="ECO:0007669"/>
    <property type="project" value="Ensembl"/>
</dbReference>
<name>A0A2R9C626_PANPA</name>
<keyword evidence="13" id="KW-0677">Repeat</keyword>
<dbReference type="Pfam" id="PF03098">
    <property type="entry name" value="An_peroxidase"/>
    <property type="match status" value="1"/>
</dbReference>
<feature type="region of interest" description="Disordered" evidence="24">
    <location>
        <begin position="1532"/>
        <end position="1554"/>
    </location>
</feature>
<dbReference type="Pfam" id="PF01794">
    <property type="entry name" value="Ferric_reduct"/>
    <property type="match status" value="1"/>
</dbReference>
<dbReference type="GO" id="GO:0050665">
    <property type="term" value="P:hydrogen peroxide biosynthetic process"/>
    <property type="evidence" value="ECO:0007669"/>
    <property type="project" value="Ensembl"/>
</dbReference>
<evidence type="ECO:0000256" key="11">
    <source>
        <dbReference type="ARBA" id="ARBA00022723"/>
    </source>
</evidence>
<dbReference type="STRING" id="9597.ENSPPAP00000036348"/>
<dbReference type="UniPathway" id="UPA00194"/>
<dbReference type="Bgee" id="ENSPPAG00000040927">
    <property type="expression patterns" value="Expressed in cerebellum and 6 other cell types or tissues"/>
</dbReference>
<keyword evidence="6" id="KW-1003">Cell membrane</keyword>
<dbReference type="PANTHER" id="PTHR11972">
    <property type="entry name" value="NADPH OXIDASE"/>
    <property type="match status" value="1"/>
</dbReference>
<dbReference type="PRINTS" id="PR00457">
    <property type="entry name" value="ANPEROXIDASE"/>
</dbReference>
<dbReference type="GO" id="GO:0016324">
    <property type="term" value="C:apical plasma membrane"/>
    <property type="evidence" value="ECO:0007669"/>
    <property type="project" value="UniProtKB-SubCell"/>
</dbReference>
<feature type="chain" id="PRO_5015343138" description="NAD(P)H oxidase (H2O2-forming)" evidence="26">
    <location>
        <begin position="22"/>
        <end position="1554"/>
    </location>
</feature>
<evidence type="ECO:0000259" key="27">
    <source>
        <dbReference type="PROSITE" id="PS50222"/>
    </source>
</evidence>
<comment type="similarity">
    <text evidence="4">In the N-terminal section; belongs to the peroxidase family.</text>
</comment>
<dbReference type="SMART" id="SM00054">
    <property type="entry name" value="EFh"/>
    <property type="match status" value="2"/>
</dbReference>
<feature type="domain" description="EF-hand" evidence="27">
    <location>
        <begin position="815"/>
        <end position="850"/>
    </location>
</feature>
<evidence type="ECO:0000256" key="18">
    <source>
        <dbReference type="ARBA" id="ARBA00023002"/>
    </source>
</evidence>
<dbReference type="Gene3D" id="3.40.50.80">
    <property type="entry name" value="Nucleotide-binding domain of ferredoxin-NADP reductase (FNR) module"/>
    <property type="match status" value="1"/>
</dbReference>
<feature type="transmembrane region" description="Helical" evidence="25">
    <location>
        <begin position="1045"/>
        <end position="1068"/>
    </location>
</feature>
<evidence type="ECO:0000256" key="26">
    <source>
        <dbReference type="SAM" id="SignalP"/>
    </source>
</evidence>
<evidence type="ECO:0000256" key="21">
    <source>
        <dbReference type="ARBA" id="ARBA00023324"/>
    </source>
</evidence>
<evidence type="ECO:0000256" key="12">
    <source>
        <dbReference type="ARBA" id="ARBA00022729"/>
    </source>
</evidence>
<dbReference type="GO" id="GO:0042554">
    <property type="term" value="P:superoxide anion generation"/>
    <property type="evidence" value="ECO:0007669"/>
    <property type="project" value="TreeGrafter"/>
</dbReference>
<dbReference type="CDD" id="cd09820">
    <property type="entry name" value="dual_peroxidase_like"/>
    <property type="match status" value="1"/>
</dbReference>
<dbReference type="GO" id="GO:0006979">
    <property type="term" value="P:response to oxidative stress"/>
    <property type="evidence" value="ECO:0007669"/>
    <property type="project" value="InterPro"/>
</dbReference>
<dbReference type="CDD" id="cd00051">
    <property type="entry name" value="EFh"/>
    <property type="match status" value="2"/>
</dbReference>
<dbReference type="GO" id="GO:0042446">
    <property type="term" value="P:hormone biosynthetic process"/>
    <property type="evidence" value="ECO:0007669"/>
    <property type="project" value="UniProtKB-KW"/>
</dbReference>
<dbReference type="InterPro" id="IPR013112">
    <property type="entry name" value="FAD-bd_8"/>
</dbReference>
<evidence type="ECO:0000256" key="9">
    <source>
        <dbReference type="ARBA" id="ARBA00022630"/>
    </source>
</evidence>
<keyword evidence="7" id="KW-0893">Thyroid hormones biosynthesis</keyword>
<dbReference type="GO" id="GO:0090303">
    <property type="term" value="P:positive regulation of wound healing"/>
    <property type="evidence" value="ECO:0007669"/>
    <property type="project" value="Ensembl"/>
</dbReference>
<dbReference type="InterPro" id="IPR013121">
    <property type="entry name" value="Fe_red_NAD-bd_6"/>
</dbReference>
<dbReference type="PROSITE" id="PS50222">
    <property type="entry name" value="EF_HAND_2"/>
    <property type="match status" value="2"/>
</dbReference>
<feature type="transmembrane region" description="Helical" evidence="25">
    <location>
        <begin position="1152"/>
        <end position="1171"/>
    </location>
</feature>
<evidence type="ECO:0000313" key="30">
    <source>
        <dbReference type="Proteomes" id="UP000240080"/>
    </source>
</evidence>
<dbReference type="GO" id="GO:0009986">
    <property type="term" value="C:cell surface"/>
    <property type="evidence" value="ECO:0007669"/>
    <property type="project" value="Ensembl"/>
</dbReference>
<dbReference type="GO" id="GO:0020037">
    <property type="term" value="F:heme binding"/>
    <property type="evidence" value="ECO:0007669"/>
    <property type="project" value="InterPro"/>
</dbReference>
<evidence type="ECO:0000256" key="23">
    <source>
        <dbReference type="ARBA" id="ARBA00048762"/>
    </source>
</evidence>
<dbReference type="EMBL" id="AJFE02029862">
    <property type="status" value="NOT_ANNOTATED_CDS"/>
    <property type="molecule type" value="Genomic_DNA"/>
</dbReference>
<keyword evidence="19 25" id="KW-0472">Membrane</keyword>
<evidence type="ECO:0000256" key="1">
    <source>
        <dbReference type="ARBA" id="ARBA00003796"/>
    </source>
</evidence>
<dbReference type="GO" id="GO:0031252">
    <property type="term" value="C:cell leading edge"/>
    <property type="evidence" value="ECO:0007669"/>
    <property type="project" value="Ensembl"/>
</dbReference>
<dbReference type="GO" id="GO:0043020">
    <property type="term" value="C:NADPH oxidase complex"/>
    <property type="evidence" value="ECO:0007669"/>
    <property type="project" value="TreeGrafter"/>
</dbReference>
<dbReference type="InterPro" id="IPR017938">
    <property type="entry name" value="Riboflavin_synthase-like_b-brl"/>
</dbReference>
<dbReference type="GO" id="GO:0042744">
    <property type="term" value="P:hydrogen peroxide catabolic process"/>
    <property type="evidence" value="ECO:0007669"/>
    <property type="project" value="UniProtKB-KW"/>
</dbReference>
<dbReference type="GO" id="GO:0042335">
    <property type="term" value="P:cuticle development"/>
    <property type="evidence" value="ECO:0007669"/>
    <property type="project" value="Ensembl"/>
</dbReference>
<dbReference type="SUPFAM" id="SSF63380">
    <property type="entry name" value="Riboflavin synthase domain-like"/>
    <property type="match status" value="1"/>
</dbReference>
<evidence type="ECO:0000256" key="19">
    <source>
        <dbReference type="ARBA" id="ARBA00023136"/>
    </source>
</evidence>
<feature type="signal peptide" evidence="26">
    <location>
        <begin position="1"/>
        <end position="21"/>
    </location>
</feature>
<feature type="transmembrane region" description="Helical" evidence="25">
    <location>
        <begin position="1183"/>
        <end position="1209"/>
    </location>
</feature>
<dbReference type="InterPro" id="IPR019791">
    <property type="entry name" value="Haem_peroxidase_animal"/>
</dbReference>
<dbReference type="Gene3D" id="1.10.640.10">
    <property type="entry name" value="Haem peroxidase domain superfamily, animal type"/>
    <property type="match status" value="1"/>
</dbReference>
<evidence type="ECO:0000256" key="15">
    <source>
        <dbReference type="ARBA" id="ARBA00022837"/>
    </source>
</evidence>
<keyword evidence="8" id="KW-0575">Peroxidase</keyword>
<dbReference type="InterPro" id="IPR037120">
    <property type="entry name" value="Haem_peroxidase_sf_animal"/>
</dbReference>
<feature type="transmembrane region" description="Helical" evidence="25">
    <location>
        <begin position="593"/>
        <end position="617"/>
    </location>
</feature>
<organism evidence="29 30">
    <name type="scientific">Pan paniscus</name>
    <name type="common">Pygmy chimpanzee</name>
    <name type="synonym">Bonobo</name>
    <dbReference type="NCBI Taxonomy" id="9597"/>
    <lineage>
        <taxon>Eukaryota</taxon>
        <taxon>Metazoa</taxon>
        <taxon>Chordata</taxon>
        <taxon>Craniata</taxon>
        <taxon>Vertebrata</taxon>
        <taxon>Euteleostomi</taxon>
        <taxon>Mammalia</taxon>
        <taxon>Eutheria</taxon>
        <taxon>Euarchontoglires</taxon>
        <taxon>Primates</taxon>
        <taxon>Haplorrhini</taxon>
        <taxon>Catarrhini</taxon>
        <taxon>Hominidae</taxon>
        <taxon>Pan</taxon>
    </lineage>
</organism>